<dbReference type="InterPro" id="IPR013761">
    <property type="entry name" value="SAM/pointed_sf"/>
</dbReference>
<dbReference type="AlphaFoldDB" id="A0A1I7T6E7"/>
<dbReference type="WBParaSite" id="Csp11.Scaffold521.g2854.t1">
    <property type="protein sequence ID" value="Csp11.Scaffold521.g2854.t1"/>
    <property type="gene ID" value="Csp11.Scaffold521.g2854"/>
</dbReference>
<evidence type="ECO:0000313" key="1">
    <source>
        <dbReference type="Proteomes" id="UP000095282"/>
    </source>
</evidence>
<name>A0A1I7T6E7_9PELO</name>
<dbReference type="eggNOG" id="ENOG502TJ23">
    <property type="taxonomic scope" value="Eukaryota"/>
</dbReference>
<organism evidence="1 2">
    <name type="scientific">Caenorhabditis tropicalis</name>
    <dbReference type="NCBI Taxonomy" id="1561998"/>
    <lineage>
        <taxon>Eukaryota</taxon>
        <taxon>Metazoa</taxon>
        <taxon>Ecdysozoa</taxon>
        <taxon>Nematoda</taxon>
        <taxon>Chromadorea</taxon>
        <taxon>Rhabditida</taxon>
        <taxon>Rhabditina</taxon>
        <taxon>Rhabditomorpha</taxon>
        <taxon>Rhabditoidea</taxon>
        <taxon>Rhabditidae</taxon>
        <taxon>Peloderinae</taxon>
        <taxon>Caenorhabditis</taxon>
    </lineage>
</organism>
<accession>A0A1I7T6E7</accession>
<dbReference type="SUPFAM" id="SSF47769">
    <property type="entry name" value="SAM/Pointed domain"/>
    <property type="match status" value="1"/>
</dbReference>
<evidence type="ECO:0000313" key="2">
    <source>
        <dbReference type="WBParaSite" id="Csp11.Scaffold521.g2854.t1"/>
    </source>
</evidence>
<protein>
    <submittedName>
        <fullName evidence="2">SAM domain-containing protein</fullName>
    </submittedName>
</protein>
<sequence length="118" mass="13285">MATETEQREGDGADIEVIAQFPETPSNPPTPGPPCVLIPPGQTNDISAWKKVDVLRWISCFLPPNYYPKVFIALNRLDIDGEILRSIIERRPSHITFDVPEKEFNVIISYGEAILNNH</sequence>
<reference evidence="2" key="1">
    <citation type="submission" date="2016-11" db="UniProtKB">
        <authorList>
            <consortium name="WormBaseParasite"/>
        </authorList>
    </citation>
    <scope>IDENTIFICATION</scope>
</reference>
<proteinExistence type="predicted"/>
<keyword evidence="1" id="KW-1185">Reference proteome</keyword>
<dbReference type="Proteomes" id="UP000095282">
    <property type="component" value="Unplaced"/>
</dbReference>